<reference evidence="2" key="2">
    <citation type="submission" date="2023-04" db="EMBL/GenBank/DDBJ databases">
        <authorList>
            <person name="Bu L."/>
            <person name="Lu L."/>
            <person name="Laidemitt M.R."/>
            <person name="Zhang S.M."/>
            <person name="Mutuku M."/>
            <person name="Mkoji G."/>
            <person name="Steinauer M."/>
            <person name="Loker E.S."/>
        </authorList>
    </citation>
    <scope>NUCLEOTIDE SEQUENCE</scope>
    <source>
        <strain evidence="2">KasaAsao</strain>
        <tissue evidence="2">Whole Snail</tissue>
    </source>
</reference>
<keyword evidence="3" id="KW-1185">Reference proteome</keyword>
<feature type="non-terminal residue" evidence="2">
    <location>
        <position position="50"/>
    </location>
</feature>
<reference evidence="2" key="1">
    <citation type="journal article" date="2023" name="PLoS Negl. Trop. Dis.">
        <title>A genome sequence for Biomphalaria pfeifferi, the major vector snail for the human-infecting parasite Schistosoma mansoni.</title>
        <authorList>
            <person name="Bu L."/>
            <person name="Lu L."/>
            <person name="Laidemitt M.R."/>
            <person name="Zhang S.M."/>
            <person name="Mutuku M."/>
            <person name="Mkoji G."/>
            <person name="Steinauer M."/>
            <person name="Loker E.S."/>
        </authorList>
    </citation>
    <scope>NUCLEOTIDE SEQUENCE</scope>
    <source>
        <strain evidence="2">KasaAsao</strain>
    </source>
</reference>
<evidence type="ECO:0000313" key="2">
    <source>
        <dbReference type="EMBL" id="KAK0043012.1"/>
    </source>
</evidence>
<keyword evidence="1" id="KW-0472">Membrane</keyword>
<sequence>TDSTTGKPGTDSAGSNVGAIVVGVLVVLVITVVLIYFFVIQKKKQIESSE</sequence>
<name>A0AAD8AW96_BIOPF</name>
<evidence type="ECO:0000256" key="1">
    <source>
        <dbReference type="SAM" id="Phobius"/>
    </source>
</evidence>
<dbReference type="AlphaFoldDB" id="A0AAD8AW96"/>
<feature type="non-terminal residue" evidence="2">
    <location>
        <position position="1"/>
    </location>
</feature>
<dbReference type="EMBL" id="JASAOG010000227">
    <property type="protein sequence ID" value="KAK0043012.1"/>
    <property type="molecule type" value="Genomic_DNA"/>
</dbReference>
<keyword evidence="1" id="KW-0812">Transmembrane</keyword>
<keyword evidence="1" id="KW-1133">Transmembrane helix</keyword>
<organism evidence="2 3">
    <name type="scientific">Biomphalaria pfeifferi</name>
    <name type="common">Bloodfluke planorb</name>
    <name type="synonym">Freshwater snail</name>
    <dbReference type="NCBI Taxonomy" id="112525"/>
    <lineage>
        <taxon>Eukaryota</taxon>
        <taxon>Metazoa</taxon>
        <taxon>Spiralia</taxon>
        <taxon>Lophotrochozoa</taxon>
        <taxon>Mollusca</taxon>
        <taxon>Gastropoda</taxon>
        <taxon>Heterobranchia</taxon>
        <taxon>Euthyneura</taxon>
        <taxon>Panpulmonata</taxon>
        <taxon>Hygrophila</taxon>
        <taxon>Lymnaeoidea</taxon>
        <taxon>Planorbidae</taxon>
        <taxon>Biomphalaria</taxon>
    </lineage>
</organism>
<evidence type="ECO:0000313" key="3">
    <source>
        <dbReference type="Proteomes" id="UP001233172"/>
    </source>
</evidence>
<dbReference type="Proteomes" id="UP001233172">
    <property type="component" value="Unassembled WGS sequence"/>
</dbReference>
<gene>
    <name evidence="2" type="ORF">Bpfe_027594</name>
</gene>
<proteinExistence type="predicted"/>
<comment type="caution">
    <text evidence="2">The sequence shown here is derived from an EMBL/GenBank/DDBJ whole genome shotgun (WGS) entry which is preliminary data.</text>
</comment>
<accession>A0AAD8AW96</accession>
<feature type="transmembrane region" description="Helical" evidence="1">
    <location>
        <begin position="17"/>
        <end position="39"/>
    </location>
</feature>
<protein>
    <submittedName>
        <fullName evidence="2">Uncharacterized protein</fullName>
    </submittedName>
</protein>